<feature type="domain" description="Fumarylacetoacetase-like C-terminal" evidence="2">
    <location>
        <begin position="79"/>
        <end position="253"/>
    </location>
</feature>
<sequence>MTDIAGYARIVDEAAARATAIPQLTREGDFTLEDAYAIQRASVARRVERGERVVGLKMGFTSRSKAAQMGVFDLIHGRLTDAMVIEDGGIVDLARYVHPRVEPELAVRLARPLKGRVGIAEAWAAVEAVAPALEIIDSRYEAFKFSLVDVVADNSSSSGFVVGAWQTPPADPSNLGIVMTFDGLPVQVGSTAAVLGNPVRALAAAARMLADAGEGLEAGSIVLTGAATPAEALRPGVSVRAEMEALGMVGFTVAPRG</sequence>
<gene>
    <name evidence="3" type="ORF">HND93_01945</name>
</gene>
<proteinExistence type="predicted"/>
<organism evidence="3 4">
    <name type="scientific">Azospirillum oleiclasticum</name>
    <dbReference type="NCBI Taxonomy" id="2735135"/>
    <lineage>
        <taxon>Bacteria</taxon>
        <taxon>Pseudomonadati</taxon>
        <taxon>Pseudomonadota</taxon>
        <taxon>Alphaproteobacteria</taxon>
        <taxon>Rhodospirillales</taxon>
        <taxon>Azospirillaceae</taxon>
        <taxon>Azospirillum</taxon>
    </lineage>
</organism>
<comment type="caution">
    <text evidence="3">The sequence shown here is derived from an EMBL/GenBank/DDBJ whole genome shotgun (WGS) entry which is preliminary data.</text>
</comment>
<dbReference type="SUPFAM" id="SSF56529">
    <property type="entry name" value="FAH"/>
    <property type="match status" value="1"/>
</dbReference>
<dbReference type="RefSeq" id="WP_180280202.1">
    <property type="nucleotide sequence ID" value="NZ_JABFDB010000001.1"/>
</dbReference>
<name>A0ABX2T3P9_9PROT</name>
<reference evidence="3 4" key="1">
    <citation type="submission" date="2020-05" db="EMBL/GenBank/DDBJ databases">
        <title>Azospirillum oleiclasticum sp. nov, a nitrogen-fixing and heavy crude oil-emulsifying bacterium isolated from the crude oil of Yumen Oilfield.</title>
        <authorList>
            <person name="Wu D."/>
            <person name="Cai M."/>
            <person name="Zhang X."/>
        </authorList>
    </citation>
    <scope>NUCLEOTIDE SEQUENCE [LARGE SCALE GENOMIC DNA]</scope>
    <source>
        <strain evidence="3 4">ROY-1-1-2</strain>
    </source>
</reference>
<evidence type="ECO:0000313" key="3">
    <source>
        <dbReference type="EMBL" id="NYZ18460.1"/>
    </source>
</evidence>
<protein>
    <submittedName>
        <fullName evidence="3">4-oxalocrotonate decarboxylase</fullName>
    </submittedName>
</protein>
<evidence type="ECO:0000313" key="4">
    <source>
        <dbReference type="Proteomes" id="UP000584642"/>
    </source>
</evidence>
<dbReference type="PANTHER" id="PTHR30143:SF0">
    <property type="entry name" value="2-KETO-4-PENTENOATE HYDRATASE"/>
    <property type="match status" value="1"/>
</dbReference>
<dbReference type="InterPro" id="IPR050772">
    <property type="entry name" value="Hydratase-Decarb/MhpD_sf"/>
</dbReference>
<dbReference type="Proteomes" id="UP000584642">
    <property type="component" value="Unassembled WGS sequence"/>
</dbReference>
<dbReference type="PANTHER" id="PTHR30143">
    <property type="entry name" value="ACID HYDRATASE"/>
    <property type="match status" value="1"/>
</dbReference>
<dbReference type="InterPro" id="IPR036663">
    <property type="entry name" value="Fumarylacetoacetase_C_sf"/>
</dbReference>
<evidence type="ECO:0000256" key="1">
    <source>
        <dbReference type="ARBA" id="ARBA00023239"/>
    </source>
</evidence>
<keyword evidence="4" id="KW-1185">Reference proteome</keyword>
<dbReference type="InterPro" id="IPR011234">
    <property type="entry name" value="Fumarylacetoacetase-like_C"/>
</dbReference>
<dbReference type="Gene3D" id="3.90.850.10">
    <property type="entry name" value="Fumarylacetoacetase-like, C-terminal domain"/>
    <property type="match status" value="1"/>
</dbReference>
<evidence type="ECO:0000259" key="2">
    <source>
        <dbReference type="Pfam" id="PF01557"/>
    </source>
</evidence>
<keyword evidence="1" id="KW-0456">Lyase</keyword>
<accession>A0ABX2T3P9</accession>
<dbReference type="Pfam" id="PF01557">
    <property type="entry name" value="FAA_hydrolase"/>
    <property type="match status" value="1"/>
</dbReference>
<dbReference type="EMBL" id="JABFDB010000001">
    <property type="protein sequence ID" value="NYZ18460.1"/>
    <property type="molecule type" value="Genomic_DNA"/>
</dbReference>